<gene>
    <name evidence="2" type="ORF">CDAR_545711</name>
</gene>
<dbReference type="Proteomes" id="UP001054837">
    <property type="component" value="Unassembled WGS sequence"/>
</dbReference>
<accession>A0AAV4WVM2</accession>
<proteinExistence type="predicted"/>
<reference evidence="2 3" key="1">
    <citation type="submission" date="2021-06" db="EMBL/GenBank/DDBJ databases">
        <title>Caerostris darwini draft genome.</title>
        <authorList>
            <person name="Kono N."/>
            <person name="Arakawa K."/>
        </authorList>
    </citation>
    <scope>NUCLEOTIDE SEQUENCE [LARGE SCALE GENOMIC DNA]</scope>
</reference>
<keyword evidence="3" id="KW-1185">Reference proteome</keyword>
<feature type="compositionally biased region" description="Basic and acidic residues" evidence="1">
    <location>
        <begin position="77"/>
        <end position="86"/>
    </location>
</feature>
<feature type="region of interest" description="Disordered" evidence="1">
    <location>
        <begin position="30"/>
        <end position="86"/>
    </location>
</feature>
<dbReference type="AlphaFoldDB" id="A0AAV4WVM2"/>
<evidence type="ECO:0000313" key="2">
    <source>
        <dbReference type="EMBL" id="GIY86383.1"/>
    </source>
</evidence>
<organism evidence="2 3">
    <name type="scientific">Caerostris darwini</name>
    <dbReference type="NCBI Taxonomy" id="1538125"/>
    <lineage>
        <taxon>Eukaryota</taxon>
        <taxon>Metazoa</taxon>
        <taxon>Ecdysozoa</taxon>
        <taxon>Arthropoda</taxon>
        <taxon>Chelicerata</taxon>
        <taxon>Arachnida</taxon>
        <taxon>Araneae</taxon>
        <taxon>Araneomorphae</taxon>
        <taxon>Entelegynae</taxon>
        <taxon>Araneoidea</taxon>
        <taxon>Araneidae</taxon>
        <taxon>Caerostris</taxon>
    </lineage>
</organism>
<feature type="compositionally biased region" description="Polar residues" evidence="1">
    <location>
        <begin position="67"/>
        <end position="76"/>
    </location>
</feature>
<feature type="compositionally biased region" description="Polar residues" evidence="1">
    <location>
        <begin position="30"/>
        <end position="39"/>
    </location>
</feature>
<name>A0AAV4WVM2_9ARAC</name>
<sequence length="124" mass="13783">MKKMNNYSRLSGKFSTNLKYIKATANNLTKSLPNASSDSDLPRFRHKSPSISNETPEAAAARAAIKDNSQSSTTSKFLKDMQAHSKHHVGEKVAQLKILGKVALPLHQEPTWVSCLRHLSVQHF</sequence>
<dbReference type="EMBL" id="BPLQ01015187">
    <property type="protein sequence ID" value="GIY86383.1"/>
    <property type="molecule type" value="Genomic_DNA"/>
</dbReference>
<evidence type="ECO:0000313" key="3">
    <source>
        <dbReference type="Proteomes" id="UP001054837"/>
    </source>
</evidence>
<comment type="caution">
    <text evidence="2">The sequence shown here is derived from an EMBL/GenBank/DDBJ whole genome shotgun (WGS) entry which is preliminary data.</text>
</comment>
<protein>
    <submittedName>
        <fullName evidence="2">Uncharacterized protein</fullName>
    </submittedName>
</protein>
<evidence type="ECO:0000256" key="1">
    <source>
        <dbReference type="SAM" id="MobiDB-lite"/>
    </source>
</evidence>